<dbReference type="InterPro" id="IPR029787">
    <property type="entry name" value="Nucleotide_cyclase"/>
</dbReference>
<dbReference type="HOGENOM" id="CLU_745509_0_0_5"/>
<dbReference type="InterPro" id="IPR043128">
    <property type="entry name" value="Rev_trsase/Diguanyl_cyclase"/>
</dbReference>
<keyword evidence="3" id="KW-0175">Coiled coil</keyword>
<dbReference type="SUPFAM" id="SSF55073">
    <property type="entry name" value="Nucleotide cyclase"/>
    <property type="match status" value="1"/>
</dbReference>
<dbReference type="EC" id="2.7.7.65" evidence="1"/>
<dbReference type="NCBIfam" id="TIGR00254">
    <property type="entry name" value="GGDEF"/>
    <property type="match status" value="1"/>
</dbReference>
<reference evidence="6 7" key="1">
    <citation type="journal article" date="2014" name="Genome Announc.">
        <title>Complete Genome Sequence of Hyphomicrobium nitrativorans Strain NL23, a Denitrifying Bacterium Isolated from Biofilm of a Methanol-Fed Denitrification System Treating Seawater at the Montreal Biodome.</title>
        <authorList>
            <person name="Martineau C."/>
            <person name="Villeneuve C."/>
            <person name="Mauffrey F."/>
            <person name="Villemur R."/>
        </authorList>
    </citation>
    <scope>NUCLEOTIDE SEQUENCE [LARGE SCALE GENOMIC DNA]</scope>
    <source>
        <strain evidence="6">NL23</strain>
    </source>
</reference>
<dbReference type="GO" id="GO:0052621">
    <property type="term" value="F:diguanylate cyclase activity"/>
    <property type="evidence" value="ECO:0007669"/>
    <property type="project" value="UniProtKB-EC"/>
</dbReference>
<dbReference type="PATRIC" id="fig|1029756.8.peg.2801"/>
<dbReference type="AlphaFoldDB" id="V5SGV8"/>
<dbReference type="Proteomes" id="UP000018542">
    <property type="component" value="Chromosome"/>
</dbReference>
<sequence>MLGAAIVALLAISDFDLTPIRTLRSVHVGGGGTIISTQYNPFAILAIALVGLAIVGAFAWLIARFAPLLASASFASIGGTSSAVARAGQRIERELSKVLELIRGHISSNESYAKSLANAQSRLSELSEGEQVRVIVSLLVAENERMRRDSSELKVKLEESQRQIETLRSNLIEAEEVVLRDPLTGVGNRRCFDIEIEKAIADSRDSGAPLSLVMCDIDHFKRVNDDFGHQVGDEIIKMFSRVIEASVRDGDTVIRYGGEEFAIILPKAGQDVAKSIAERIRRQFESKKLTVRETNQKIGQMTASFGVAEYRSGDDTELLVQRADTKLYDAKSGGRNQVSTYGDN</sequence>
<dbReference type="Gene3D" id="3.30.70.270">
    <property type="match status" value="1"/>
</dbReference>
<evidence type="ECO:0000259" key="5">
    <source>
        <dbReference type="PROSITE" id="PS50887"/>
    </source>
</evidence>
<dbReference type="KEGG" id="hni:W911_13450"/>
<feature type="coiled-coil region" evidence="3">
    <location>
        <begin position="143"/>
        <end position="177"/>
    </location>
</feature>
<dbReference type="Pfam" id="PF00990">
    <property type="entry name" value="GGDEF"/>
    <property type="match status" value="1"/>
</dbReference>
<accession>V5SGV8</accession>
<dbReference type="FunFam" id="3.30.70.270:FF:000001">
    <property type="entry name" value="Diguanylate cyclase domain protein"/>
    <property type="match status" value="1"/>
</dbReference>
<keyword evidence="4" id="KW-1133">Transmembrane helix</keyword>
<evidence type="ECO:0000256" key="3">
    <source>
        <dbReference type="SAM" id="Coils"/>
    </source>
</evidence>
<keyword evidence="4" id="KW-0472">Membrane</keyword>
<comment type="catalytic activity">
    <reaction evidence="2">
        <text>2 GTP = 3',3'-c-di-GMP + 2 diphosphate</text>
        <dbReference type="Rhea" id="RHEA:24898"/>
        <dbReference type="ChEBI" id="CHEBI:33019"/>
        <dbReference type="ChEBI" id="CHEBI:37565"/>
        <dbReference type="ChEBI" id="CHEBI:58805"/>
        <dbReference type="EC" id="2.7.7.65"/>
    </reaction>
</comment>
<dbReference type="CDD" id="cd01949">
    <property type="entry name" value="GGDEF"/>
    <property type="match status" value="1"/>
</dbReference>
<dbReference type="EMBL" id="CP006912">
    <property type="protein sequence ID" value="AHB49189.1"/>
    <property type="molecule type" value="Genomic_DNA"/>
</dbReference>
<dbReference type="GO" id="GO:0043709">
    <property type="term" value="P:cell adhesion involved in single-species biofilm formation"/>
    <property type="evidence" value="ECO:0007669"/>
    <property type="project" value="TreeGrafter"/>
</dbReference>
<dbReference type="InterPro" id="IPR050469">
    <property type="entry name" value="Diguanylate_Cyclase"/>
</dbReference>
<dbReference type="STRING" id="1029756.W911_13450"/>
<dbReference type="PROSITE" id="PS50887">
    <property type="entry name" value="GGDEF"/>
    <property type="match status" value="1"/>
</dbReference>
<gene>
    <name evidence="6" type="ORF">W911_13450</name>
</gene>
<evidence type="ECO:0000313" key="7">
    <source>
        <dbReference type="Proteomes" id="UP000018542"/>
    </source>
</evidence>
<dbReference type="PANTHER" id="PTHR45138:SF9">
    <property type="entry name" value="DIGUANYLATE CYCLASE DGCM-RELATED"/>
    <property type="match status" value="1"/>
</dbReference>
<evidence type="ECO:0000256" key="1">
    <source>
        <dbReference type="ARBA" id="ARBA00012528"/>
    </source>
</evidence>
<proteinExistence type="predicted"/>
<dbReference type="SMART" id="SM00267">
    <property type="entry name" value="GGDEF"/>
    <property type="match status" value="1"/>
</dbReference>
<dbReference type="PANTHER" id="PTHR45138">
    <property type="entry name" value="REGULATORY COMPONENTS OF SENSORY TRANSDUCTION SYSTEM"/>
    <property type="match status" value="1"/>
</dbReference>
<evidence type="ECO:0000256" key="2">
    <source>
        <dbReference type="ARBA" id="ARBA00034247"/>
    </source>
</evidence>
<dbReference type="GO" id="GO:1902201">
    <property type="term" value="P:negative regulation of bacterial-type flagellum-dependent cell motility"/>
    <property type="evidence" value="ECO:0007669"/>
    <property type="project" value="TreeGrafter"/>
</dbReference>
<dbReference type="GO" id="GO:0005886">
    <property type="term" value="C:plasma membrane"/>
    <property type="evidence" value="ECO:0007669"/>
    <property type="project" value="TreeGrafter"/>
</dbReference>
<name>V5SGV8_9HYPH</name>
<protein>
    <recommendedName>
        <fullName evidence="1">diguanylate cyclase</fullName>
        <ecNumber evidence="1">2.7.7.65</ecNumber>
    </recommendedName>
</protein>
<feature type="domain" description="GGDEF" evidence="5">
    <location>
        <begin position="208"/>
        <end position="343"/>
    </location>
</feature>
<keyword evidence="4" id="KW-0812">Transmembrane</keyword>
<evidence type="ECO:0000313" key="6">
    <source>
        <dbReference type="EMBL" id="AHB49189.1"/>
    </source>
</evidence>
<dbReference type="InterPro" id="IPR000160">
    <property type="entry name" value="GGDEF_dom"/>
</dbReference>
<feature type="transmembrane region" description="Helical" evidence="4">
    <location>
        <begin position="41"/>
        <end position="63"/>
    </location>
</feature>
<evidence type="ECO:0000256" key="4">
    <source>
        <dbReference type="SAM" id="Phobius"/>
    </source>
</evidence>
<organism evidence="6 7">
    <name type="scientific">Hyphomicrobium nitrativorans NL23</name>
    <dbReference type="NCBI Taxonomy" id="1029756"/>
    <lineage>
        <taxon>Bacteria</taxon>
        <taxon>Pseudomonadati</taxon>
        <taxon>Pseudomonadota</taxon>
        <taxon>Alphaproteobacteria</taxon>
        <taxon>Hyphomicrobiales</taxon>
        <taxon>Hyphomicrobiaceae</taxon>
        <taxon>Hyphomicrobium</taxon>
    </lineage>
</organism>
<keyword evidence="7" id="KW-1185">Reference proteome</keyword>